<feature type="domain" description="Beta-ketoacyl-[acyl-carrier-protein] synthase III C-terminal" evidence="8">
    <location>
        <begin position="254"/>
        <end position="338"/>
    </location>
</feature>
<keyword evidence="4 10" id="KW-0808">Transferase</keyword>
<evidence type="ECO:0000259" key="8">
    <source>
        <dbReference type="Pfam" id="PF08541"/>
    </source>
</evidence>
<evidence type="ECO:0000256" key="1">
    <source>
        <dbReference type="ARBA" id="ARBA00005189"/>
    </source>
</evidence>
<keyword evidence="11" id="KW-1185">Reference proteome</keyword>
<dbReference type="InterPro" id="IPR013747">
    <property type="entry name" value="ACP_syn_III_C"/>
</dbReference>
<dbReference type="InterPro" id="IPR013751">
    <property type="entry name" value="ACP_syn_III_N"/>
</dbReference>
<sequence length="354" mass="39092">MAIASIKNVKIAGMAACVPERIEENRDYTLLPPDEIEKYIETTGVERRHCAIHDGSICTSDLCQKATEGLLEKLGWVKEEVDLIVFVSQTCDYRLPSTGIVLQDKMGFPKSTLAFDITLGCSGFVVGLGVAGNMVSTGNFKKCLLMVGNTQSEYANYKDKSMWFLLGDAGTVTALEYNPEEADKIDICYSTDGSGRKHVIVPDGGSRNPVSLKSFEEEAVGDGNFRTRLDEKMDGVEVFAAAITGVPKLYKQLLQEFNIDNEKMDYCLIHQASKVLFEKLRKKLKFPEEKTPMNLKDFGNTSGATIPLLMVCKLKEELESRPLEMVMAAVGVGFSIGTGRITTNKIKVCDLMYL</sequence>
<name>A0ABR6KLG2_9BACT</name>
<evidence type="ECO:0000259" key="9">
    <source>
        <dbReference type="Pfam" id="PF08545"/>
    </source>
</evidence>
<dbReference type="Proteomes" id="UP000533637">
    <property type="component" value="Unassembled WGS sequence"/>
</dbReference>
<gene>
    <name evidence="10" type="ORF">GGQ57_002237</name>
</gene>
<comment type="caution">
    <text evidence="10">The sequence shown here is derived from an EMBL/GenBank/DDBJ whole genome shotgun (WGS) entry which is preliminary data.</text>
</comment>
<dbReference type="Gene3D" id="3.40.47.10">
    <property type="match status" value="1"/>
</dbReference>
<keyword evidence="6" id="KW-0443">Lipid metabolism</keyword>
<keyword evidence="3" id="KW-0444">Lipid biosynthesis</keyword>
<evidence type="ECO:0000313" key="11">
    <source>
        <dbReference type="Proteomes" id="UP000533637"/>
    </source>
</evidence>
<keyword evidence="5" id="KW-0276">Fatty acid metabolism</keyword>
<proteinExistence type="inferred from homology"/>
<dbReference type="CDD" id="cd00830">
    <property type="entry name" value="KAS_III"/>
    <property type="match status" value="1"/>
</dbReference>
<comment type="similarity">
    <text evidence="2">Belongs to the thiolase-like superfamily. FabH family.</text>
</comment>
<dbReference type="Pfam" id="PF08545">
    <property type="entry name" value="ACP_syn_III"/>
    <property type="match status" value="1"/>
</dbReference>
<dbReference type="PANTHER" id="PTHR43091:SF1">
    <property type="entry name" value="BETA-KETOACYL-[ACYL-CARRIER-PROTEIN] SYNTHASE III, CHLOROPLASTIC"/>
    <property type="match status" value="1"/>
</dbReference>
<evidence type="ECO:0000256" key="4">
    <source>
        <dbReference type="ARBA" id="ARBA00022679"/>
    </source>
</evidence>
<dbReference type="InterPro" id="IPR016039">
    <property type="entry name" value="Thiolase-like"/>
</dbReference>
<dbReference type="EC" id="2.3.1.180" evidence="10"/>
<evidence type="ECO:0000313" key="10">
    <source>
        <dbReference type="EMBL" id="MBB4622337.1"/>
    </source>
</evidence>
<evidence type="ECO:0000256" key="6">
    <source>
        <dbReference type="ARBA" id="ARBA00023098"/>
    </source>
</evidence>
<dbReference type="EMBL" id="JACHOC010000004">
    <property type="protein sequence ID" value="MBB4622337.1"/>
    <property type="molecule type" value="Genomic_DNA"/>
</dbReference>
<accession>A0ABR6KLG2</accession>
<organism evidence="10 11">
    <name type="scientific">Parabacteroides faecis</name>
    <dbReference type="NCBI Taxonomy" id="1217282"/>
    <lineage>
        <taxon>Bacteria</taxon>
        <taxon>Pseudomonadati</taxon>
        <taxon>Bacteroidota</taxon>
        <taxon>Bacteroidia</taxon>
        <taxon>Bacteroidales</taxon>
        <taxon>Tannerellaceae</taxon>
        <taxon>Parabacteroides</taxon>
    </lineage>
</organism>
<dbReference type="PANTHER" id="PTHR43091">
    <property type="entry name" value="3-OXOACYL-[ACYL-CARRIER-PROTEIN] SYNTHASE"/>
    <property type="match status" value="1"/>
</dbReference>
<keyword evidence="7" id="KW-0275">Fatty acid biosynthesis</keyword>
<dbReference type="SUPFAM" id="SSF53901">
    <property type="entry name" value="Thiolase-like"/>
    <property type="match status" value="1"/>
</dbReference>
<dbReference type="Pfam" id="PF08541">
    <property type="entry name" value="ACP_syn_III_C"/>
    <property type="match status" value="1"/>
</dbReference>
<comment type="pathway">
    <text evidence="1">Lipid metabolism.</text>
</comment>
<dbReference type="GO" id="GO:0033818">
    <property type="term" value="F:beta-ketoacyl-acyl-carrier-protein synthase III activity"/>
    <property type="evidence" value="ECO:0007669"/>
    <property type="project" value="UniProtKB-EC"/>
</dbReference>
<protein>
    <submittedName>
        <fullName evidence="10">3-oxoacyl-[acyl-carrier-protein] synthase-3</fullName>
        <ecNumber evidence="10">2.3.1.180</ecNumber>
    </submittedName>
</protein>
<reference evidence="10 11" key="1">
    <citation type="submission" date="2020-08" db="EMBL/GenBank/DDBJ databases">
        <title>Genomic Encyclopedia of Type Strains, Phase IV (KMG-IV): sequencing the most valuable type-strain genomes for metagenomic binning, comparative biology and taxonomic classification.</title>
        <authorList>
            <person name="Goeker M."/>
        </authorList>
    </citation>
    <scope>NUCLEOTIDE SEQUENCE [LARGE SCALE GENOMIC DNA]</scope>
    <source>
        <strain evidence="10 11">DSM 102983</strain>
    </source>
</reference>
<evidence type="ECO:0000256" key="7">
    <source>
        <dbReference type="ARBA" id="ARBA00023160"/>
    </source>
</evidence>
<keyword evidence="10" id="KW-0012">Acyltransferase</keyword>
<evidence type="ECO:0000256" key="5">
    <source>
        <dbReference type="ARBA" id="ARBA00022832"/>
    </source>
</evidence>
<evidence type="ECO:0000256" key="2">
    <source>
        <dbReference type="ARBA" id="ARBA00008642"/>
    </source>
</evidence>
<dbReference type="RefSeq" id="WP_183670701.1">
    <property type="nucleotide sequence ID" value="NZ_BMPB01000013.1"/>
</dbReference>
<evidence type="ECO:0000256" key="3">
    <source>
        <dbReference type="ARBA" id="ARBA00022516"/>
    </source>
</evidence>
<feature type="domain" description="Beta-ketoacyl-[acyl-carrier-protein] synthase III N-terminal" evidence="9">
    <location>
        <begin position="115"/>
        <end position="193"/>
    </location>
</feature>